<dbReference type="EMBL" id="GEBQ01001209">
    <property type="protein sequence ID" value="JAT38768.1"/>
    <property type="molecule type" value="Transcribed_RNA"/>
</dbReference>
<feature type="non-terminal residue" evidence="2">
    <location>
        <position position="175"/>
    </location>
</feature>
<protein>
    <submittedName>
        <fullName evidence="2">Uncharacterized protein</fullName>
    </submittedName>
</protein>
<feature type="region of interest" description="Disordered" evidence="1">
    <location>
        <begin position="1"/>
        <end position="20"/>
    </location>
</feature>
<evidence type="ECO:0000313" key="2">
    <source>
        <dbReference type="EMBL" id="JAT38768.1"/>
    </source>
</evidence>
<feature type="compositionally biased region" description="Basic and acidic residues" evidence="1">
    <location>
        <begin position="28"/>
        <end position="43"/>
    </location>
</feature>
<feature type="compositionally biased region" description="Basic residues" evidence="1">
    <location>
        <begin position="61"/>
        <end position="74"/>
    </location>
</feature>
<feature type="region of interest" description="Disordered" evidence="1">
    <location>
        <begin position="132"/>
        <end position="175"/>
    </location>
</feature>
<name>A0A1B6MS76_9HEMI</name>
<sequence>EIEIREEPIKNGTEERDNMVGARTVEVKGGGKDRMTEMERGEDPIMNGMEGKRGEGGPRIVKVKGRKKIRKAKMERREEPMMNGMEGRENVGEARMVKVKGGGRVGRKTVGGTRMPEEKIAGAQIAGEVSWEDTGILEEVGPGKDNMAINEGGEEASIPGVKQGGGDRMGGIVNA</sequence>
<reference evidence="2" key="1">
    <citation type="submission" date="2015-11" db="EMBL/GenBank/DDBJ databases">
        <title>De novo transcriptome assembly of four potential Pierce s Disease insect vectors from Arizona vineyards.</title>
        <authorList>
            <person name="Tassone E.E."/>
        </authorList>
    </citation>
    <scope>NUCLEOTIDE SEQUENCE</scope>
</reference>
<gene>
    <name evidence="2" type="ORF">g.21406</name>
</gene>
<feature type="region of interest" description="Disordered" evidence="1">
    <location>
        <begin position="28"/>
        <end position="111"/>
    </location>
</feature>
<proteinExistence type="predicted"/>
<organism evidence="2">
    <name type="scientific">Graphocephala atropunctata</name>
    <dbReference type="NCBI Taxonomy" id="36148"/>
    <lineage>
        <taxon>Eukaryota</taxon>
        <taxon>Metazoa</taxon>
        <taxon>Ecdysozoa</taxon>
        <taxon>Arthropoda</taxon>
        <taxon>Hexapoda</taxon>
        <taxon>Insecta</taxon>
        <taxon>Pterygota</taxon>
        <taxon>Neoptera</taxon>
        <taxon>Paraneoptera</taxon>
        <taxon>Hemiptera</taxon>
        <taxon>Auchenorrhyncha</taxon>
        <taxon>Membracoidea</taxon>
        <taxon>Cicadellidae</taxon>
        <taxon>Cicadellinae</taxon>
        <taxon>Cicadellini</taxon>
        <taxon>Graphocephala</taxon>
    </lineage>
</organism>
<accession>A0A1B6MS76</accession>
<dbReference type="AlphaFoldDB" id="A0A1B6MS76"/>
<evidence type="ECO:0000256" key="1">
    <source>
        <dbReference type="SAM" id="MobiDB-lite"/>
    </source>
</evidence>
<feature type="compositionally biased region" description="Basic and acidic residues" evidence="1">
    <location>
        <begin position="75"/>
        <end position="96"/>
    </location>
</feature>
<feature type="compositionally biased region" description="Basic and acidic residues" evidence="1">
    <location>
        <begin position="1"/>
        <end position="18"/>
    </location>
</feature>
<feature type="non-terminal residue" evidence="2">
    <location>
        <position position="1"/>
    </location>
</feature>